<keyword evidence="1" id="KW-0472">Membrane</keyword>
<evidence type="ECO:0000313" key="3">
    <source>
        <dbReference type="Proteomes" id="UP001295794"/>
    </source>
</evidence>
<comment type="caution">
    <text evidence="2">The sequence shown here is derived from an EMBL/GenBank/DDBJ whole genome shotgun (WGS) entry which is preliminary data.</text>
</comment>
<keyword evidence="1" id="KW-1133">Transmembrane helix</keyword>
<dbReference type="PROSITE" id="PS51257">
    <property type="entry name" value="PROKAR_LIPOPROTEIN"/>
    <property type="match status" value="1"/>
</dbReference>
<feature type="transmembrane region" description="Helical" evidence="1">
    <location>
        <begin position="12"/>
        <end position="37"/>
    </location>
</feature>
<gene>
    <name evidence="2" type="ORF">MYCIT1_LOCUS17584</name>
</gene>
<organism evidence="2 3">
    <name type="scientific">Mycena citricolor</name>
    <dbReference type="NCBI Taxonomy" id="2018698"/>
    <lineage>
        <taxon>Eukaryota</taxon>
        <taxon>Fungi</taxon>
        <taxon>Dikarya</taxon>
        <taxon>Basidiomycota</taxon>
        <taxon>Agaricomycotina</taxon>
        <taxon>Agaricomycetes</taxon>
        <taxon>Agaricomycetidae</taxon>
        <taxon>Agaricales</taxon>
        <taxon>Marasmiineae</taxon>
        <taxon>Mycenaceae</taxon>
        <taxon>Mycena</taxon>
    </lineage>
</organism>
<accession>A0AAD2HBK6</accession>
<dbReference type="Proteomes" id="UP001295794">
    <property type="component" value="Unassembled WGS sequence"/>
</dbReference>
<dbReference type="EMBL" id="CAVNYO010000181">
    <property type="protein sequence ID" value="CAK5272056.1"/>
    <property type="molecule type" value="Genomic_DNA"/>
</dbReference>
<dbReference type="AlphaFoldDB" id="A0AAD2HBK6"/>
<name>A0AAD2HBK6_9AGAR</name>
<keyword evidence="3" id="KW-1185">Reference proteome</keyword>
<evidence type="ECO:0000256" key="1">
    <source>
        <dbReference type="SAM" id="Phobius"/>
    </source>
</evidence>
<reference evidence="2" key="1">
    <citation type="submission" date="2023-11" db="EMBL/GenBank/DDBJ databases">
        <authorList>
            <person name="De Vega J J."/>
            <person name="De Vega J J."/>
        </authorList>
    </citation>
    <scope>NUCLEOTIDE SEQUENCE</scope>
</reference>
<keyword evidence="1" id="KW-0812">Transmembrane</keyword>
<evidence type="ECO:0000313" key="2">
    <source>
        <dbReference type="EMBL" id="CAK5272056.1"/>
    </source>
</evidence>
<protein>
    <submittedName>
        <fullName evidence="2">Uncharacterized protein</fullName>
    </submittedName>
</protein>
<proteinExistence type="predicted"/>
<sequence>MSPRSQCSLLSLSGSAFSASACLVSLWLFSAALLLSLHSSLIKQLL</sequence>